<keyword evidence="1" id="KW-0067">ATP-binding</keyword>
<comment type="caution">
    <text evidence="1">The sequence shown here is derived from an EMBL/GenBank/DDBJ whole genome shotgun (WGS) entry which is preliminary data.</text>
</comment>
<keyword evidence="1" id="KW-0347">Helicase</keyword>
<sequence>MGLTRKADRYGTLTGSRKGEKVSRQEYLKKMEQKKLKELRYDRMSHLNDIEDEQYLFDGVKLTEAEYGELSLGLITAIIPSKLYFILLLIGSHRRGAVVAVVCSLVLVLVKRCYYYCIVAATGKLLMYGLAMNWGSCVDWLSGQFSSHSLATSAKKLMLTCTIYCIWQKRNARFFSSVCTPTNVVVRKVESLVSPLELPHFSLCIQDFAGCQCWSLVGRRVEMKLVVMDYVAIGCCFAGCDVVRSSSPMTQSKGKTRVGRFASSPSGKLGTRIEGHILFKQVKSLRSVPAPIKDMKRRLNYRSNIAGIVKIVSTSSLTSAHHAHLMKTPLWLFLEAILVNDLNEHEFRKCNALVYKIIQTYDPNNDVFNIRTLKLRDSDVRLVFGLQYGGNHWSYHQGLDHHLTLCNRVIDKLDTMKLYNWTSTIWNALVGSVKEFYRTPNKVTGCVVVLLEGCDVNDGVVGTGNGSHSKRDQEGKDENGTSKRVAVNIAKATWRGFELVVEANEAEMAHTNGPAALSSIENAYKLIARLEAENKSKDFMIAKLEDQVGKLMEALEVQASNLFVGFNRCIKLKEDEIAQLKQVITELKSTIFGLEDQLVGHLDHAGIEGHNAIDVDTGSNSFAFSNAENDEEIIHDVTQRGTNNVGCCNKSVGVVVARHGQNIRDERSDDIVVAKTDIQIDGVMPSYGLVRGKMFCFFWYFSDIRNLVRQGGVRGDVIDACAKHFLSEQDVLAISVESPEQSYFFNSICLDMMKHTNDTSRDKYIETHMCTAGDVRYIHFPMWYRSHWTLLVYDTESGVWKHFNSMRPQNKNEEAHFKEVMFLKKQVLSYVMCTIEAAANDGMASTQDVVAIIESVVDCPQHLDYAIIMCYVMRQYVHHVDIERTMKDINCISARAAIVRAFVDDPVRGLKCDAMDISG</sequence>
<gene>
    <name evidence="1" type="ORF">LOK49_LG01G01382</name>
</gene>
<protein>
    <submittedName>
        <fullName evidence="1">Pre-mRNA-splicing factor ATP-dependent RNA helicase DEAH1</fullName>
    </submittedName>
</protein>
<keyword evidence="1" id="KW-0547">Nucleotide-binding</keyword>
<dbReference type="EMBL" id="CM045758">
    <property type="protein sequence ID" value="KAI8029302.1"/>
    <property type="molecule type" value="Genomic_DNA"/>
</dbReference>
<reference evidence="1 2" key="1">
    <citation type="journal article" date="2022" name="Plant J.">
        <title>Chromosome-level genome of Camellia lanceoleosa provides a valuable resource for understanding genome evolution and self-incompatibility.</title>
        <authorList>
            <person name="Gong W."/>
            <person name="Xiao S."/>
            <person name="Wang L."/>
            <person name="Liao Z."/>
            <person name="Chang Y."/>
            <person name="Mo W."/>
            <person name="Hu G."/>
            <person name="Li W."/>
            <person name="Zhao G."/>
            <person name="Zhu H."/>
            <person name="Hu X."/>
            <person name="Ji K."/>
            <person name="Xiang X."/>
            <person name="Song Q."/>
            <person name="Yuan D."/>
            <person name="Jin S."/>
            <person name="Zhang L."/>
        </authorList>
    </citation>
    <scope>NUCLEOTIDE SEQUENCE [LARGE SCALE GENOMIC DNA]</scope>
    <source>
        <strain evidence="1">SQ_2022a</strain>
    </source>
</reference>
<organism evidence="1 2">
    <name type="scientific">Camellia lanceoleosa</name>
    <dbReference type="NCBI Taxonomy" id="1840588"/>
    <lineage>
        <taxon>Eukaryota</taxon>
        <taxon>Viridiplantae</taxon>
        <taxon>Streptophyta</taxon>
        <taxon>Embryophyta</taxon>
        <taxon>Tracheophyta</taxon>
        <taxon>Spermatophyta</taxon>
        <taxon>Magnoliopsida</taxon>
        <taxon>eudicotyledons</taxon>
        <taxon>Gunneridae</taxon>
        <taxon>Pentapetalae</taxon>
        <taxon>asterids</taxon>
        <taxon>Ericales</taxon>
        <taxon>Theaceae</taxon>
        <taxon>Camellia</taxon>
    </lineage>
</organism>
<evidence type="ECO:0000313" key="2">
    <source>
        <dbReference type="Proteomes" id="UP001060215"/>
    </source>
</evidence>
<proteinExistence type="predicted"/>
<keyword evidence="2" id="KW-1185">Reference proteome</keyword>
<dbReference type="Proteomes" id="UP001060215">
    <property type="component" value="Chromosome 1"/>
</dbReference>
<name>A0ACC0IV98_9ERIC</name>
<keyword evidence="1" id="KW-0378">Hydrolase</keyword>
<accession>A0ACC0IV98</accession>
<evidence type="ECO:0000313" key="1">
    <source>
        <dbReference type="EMBL" id="KAI8029302.1"/>
    </source>
</evidence>